<evidence type="ECO:0000256" key="7">
    <source>
        <dbReference type="ARBA" id="ARBA00023209"/>
    </source>
</evidence>
<evidence type="ECO:0000256" key="3">
    <source>
        <dbReference type="ARBA" id="ARBA00022679"/>
    </source>
</evidence>
<dbReference type="InterPro" id="IPR036938">
    <property type="entry name" value="PAP2/HPO_sf"/>
</dbReference>
<accession>A0ABZ3FNX9</accession>
<evidence type="ECO:0000256" key="2">
    <source>
        <dbReference type="ARBA" id="ARBA00005983"/>
    </source>
</evidence>
<dbReference type="Gene3D" id="2.60.200.40">
    <property type="match status" value="1"/>
</dbReference>
<keyword evidence="9" id="KW-0472">Membrane</keyword>
<protein>
    <submittedName>
        <fullName evidence="11">Diacylglycerol kinase family protein</fullName>
    </submittedName>
</protein>
<dbReference type="InterPro" id="IPR017438">
    <property type="entry name" value="ATP-NAD_kinase_N"/>
</dbReference>
<dbReference type="PANTHER" id="PTHR12358">
    <property type="entry name" value="SPHINGOSINE KINASE"/>
    <property type="match status" value="1"/>
</dbReference>
<evidence type="ECO:0000256" key="9">
    <source>
        <dbReference type="SAM" id="Phobius"/>
    </source>
</evidence>
<dbReference type="Pfam" id="PF19279">
    <property type="entry name" value="YegS_C"/>
    <property type="match status" value="1"/>
</dbReference>
<keyword evidence="7" id="KW-0444">Lipid biosynthesis</keyword>
<feature type="domain" description="DAGKc" evidence="10">
    <location>
        <begin position="223"/>
        <end position="353"/>
    </location>
</feature>
<evidence type="ECO:0000256" key="6">
    <source>
        <dbReference type="ARBA" id="ARBA00022840"/>
    </source>
</evidence>
<dbReference type="SMART" id="SM00014">
    <property type="entry name" value="acidPPc"/>
    <property type="match status" value="1"/>
</dbReference>
<organism evidence="11 12">
    <name type="scientific">Ammonicoccus fulvus</name>
    <dbReference type="NCBI Taxonomy" id="3138240"/>
    <lineage>
        <taxon>Bacteria</taxon>
        <taxon>Bacillati</taxon>
        <taxon>Actinomycetota</taxon>
        <taxon>Actinomycetes</taxon>
        <taxon>Propionibacteriales</taxon>
        <taxon>Propionibacteriaceae</taxon>
        <taxon>Ammonicoccus</taxon>
    </lineage>
</organism>
<dbReference type="RefSeq" id="WP_425307897.1">
    <property type="nucleotide sequence ID" value="NZ_CP154795.1"/>
</dbReference>
<proteinExistence type="inferred from homology"/>
<dbReference type="Proteomes" id="UP001442841">
    <property type="component" value="Chromosome"/>
</dbReference>
<keyword evidence="5 11" id="KW-0418">Kinase</keyword>
<dbReference type="Gene3D" id="1.20.144.10">
    <property type="entry name" value="Phosphatidic acid phosphatase type 2/haloperoxidase"/>
    <property type="match status" value="1"/>
</dbReference>
<dbReference type="InterPro" id="IPR050187">
    <property type="entry name" value="Lipid_Phosphate_FormReg"/>
</dbReference>
<dbReference type="PROSITE" id="PS50146">
    <property type="entry name" value="DAGK"/>
    <property type="match status" value="1"/>
</dbReference>
<gene>
    <name evidence="11" type="ORF">AADG42_03795</name>
</gene>
<dbReference type="Pfam" id="PF01569">
    <property type="entry name" value="PAP2"/>
    <property type="match status" value="1"/>
</dbReference>
<evidence type="ECO:0000313" key="12">
    <source>
        <dbReference type="Proteomes" id="UP001442841"/>
    </source>
</evidence>
<feature type="transmembrane region" description="Helical" evidence="9">
    <location>
        <begin position="54"/>
        <end position="79"/>
    </location>
</feature>
<evidence type="ECO:0000256" key="1">
    <source>
        <dbReference type="ARBA" id="ARBA00001946"/>
    </source>
</evidence>
<feature type="transmembrane region" description="Helical" evidence="9">
    <location>
        <begin position="86"/>
        <end position="104"/>
    </location>
</feature>
<sequence>MSRTPPSRISLVSSGLLLMAFVVWSWLVGAGAFDRLDRELMAPGLRLSSAAAEIWAAVAIVTWPGVPYAGLAVLAAWSFRRRLRNLATSLVLVIPLGWGGHLLWKALFRRTRPEATLDLITAHGWAYPSGHMTAISATAAMAVATVFVTRQARFSRVLVWTLGIAAILLVAVCRWILQAHWSSDIIGGFLWGWLVAAVSLIVAGVHVLPDNPLELALPKPVEPTGKRCIVIVNPTKVLDVTTFRRHLEYELVQRGWESPLWLETTRHDPGYEMAEIAVKREPDLVLVAGGDGTIRAVCEGLAGTDIPLGLLAAGTGNLLARNLGVPLDESLALRAAFEGEPTPIDLVRLTADPGTRQEASHVFGVMAGIGVDAAIMERTNADLKRTVGPAAYVLSVAQNANHPPLQVTVQVDDGEPFRRRAAVILIGNVGLVTGNIELIPGATATDGLLDVMVASPRTPADWARLTAKVLTRRRTGDDRLDLIQGRRVRIVSERPDAYQVDGDTGGRCSVLEAEIMPGVLRVMLPR</sequence>
<dbReference type="InterPro" id="IPR045540">
    <property type="entry name" value="YegS/DAGK_C"/>
</dbReference>
<keyword evidence="9" id="KW-0812">Transmembrane</keyword>
<dbReference type="Pfam" id="PF00781">
    <property type="entry name" value="DAGK_cat"/>
    <property type="match status" value="1"/>
</dbReference>
<keyword evidence="12" id="KW-1185">Reference proteome</keyword>
<comment type="similarity">
    <text evidence="2">Belongs to the diacylglycerol/lipid kinase family.</text>
</comment>
<dbReference type="SUPFAM" id="SSF111331">
    <property type="entry name" value="NAD kinase/diacylglycerol kinase-like"/>
    <property type="match status" value="1"/>
</dbReference>
<dbReference type="PANTHER" id="PTHR12358:SF54">
    <property type="entry name" value="SPHINGOSINE KINASE RELATED PROTEIN"/>
    <property type="match status" value="1"/>
</dbReference>
<keyword evidence="7" id="KW-0443">Lipid metabolism</keyword>
<keyword evidence="4" id="KW-0547">Nucleotide-binding</keyword>
<evidence type="ECO:0000256" key="4">
    <source>
        <dbReference type="ARBA" id="ARBA00022741"/>
    </source>
</evidence>
<dbReference type="Gene3D" id="3.40.50.10330">
    <property type="entry name" value="Probable inorganic polyphosphate/atp-NAD kinase, domain 1"/>
    <property type="match status" value="1"/>
</dbReference>
<keyword evidence="3" id="KW-0808">Transferase</keyword>
<evidence type="ECO:0000313" key="11">
    <source>
        <dbReference type="EMBL" id="XAN06469.1"/>
    </source>
</evidence>
<dbReference type="SUPFAM" id="SSF48317">
    <property type="entry name" value="Acid phosphatase/Vanadium-dependent haloperoxidase"/>
    <property type="match status" value="1"/>
</dbReference>
<dbReference type="EMBL" id="CP154795">
    <property type="protein sequence ID" value="XAN06469.1"/>
    <property type="molecule type" value="Genomic_DNA"/>
</dbReference>
<dbReference type="InterPro" id="IPR001206">
    <property type="entry name" value="Diacylglycerol_kinase_cat_dom"/>
</dbReference>
<feature type="transmembrane region" description="Helical" evidence="9">
    <location>
        <begin position="189"/>
        <end position="209"/>
    </location>
</feature>
<feature type="transmembrane region" description="Helical" evidence="9">
    <location>
        <begin position="157"/>
        <end position="177"/>
    </location>
</feature>
<keyword evidence="6" id="KW-0067">ATP-binding</keyword>
<keyword evidence="7" id="KW-0594">Phospholipid biosynthesis</keyword>
<dbReference type="InterPro" id="IPR016064">
    <property type="entry name" value="NAD/diacylglycerol_kinase_sf"/>
</dbReference>
<feature type="transmembrane region" description="Helical" evidence="9">
    <location>
        <begin position="124"/>
        <end position="148"/>
    </location>
</feature>
<comment type="cofactor">
    <cofactor evidence="1">
        <name>Mg(2+)</name>
        <dbReference type="ChEBI" id="CHEBI:18420"/>
    </cofactor>
</comment>
<dbReference type="SMART" id="SM00046">
    <property type="entry name" value="DAGKc"/>
    <property type="match status" value="1"/>
</dbReference>
<evidence type="ECO:0000256" key="5">
    <source>
        <dbReference type="ARBA" id="ARBA00022777"/>
    </source>
</evidence>
<name>A0ABZ3FNX9_9ACTN</name>
<keyword evidence="8" id="KW-1208">Phospholipid metabolism</keyword>
<dbReference type="InterPro" id="IPR000326">
    <property type="entry name" value="PAP2/HPO"/>
</dbReference>
<keyword evidence="9" id="KW-1133">Transmembrane helix</keyword>
<reference evidence="11 12" key="1">
    <citation type="submission" date="2024-04" db="EMBL/GenBank/DDBJ databases">
        <title>Isolation of an actinomycete strain from pig manure.</title>
        <authorList>
            <person name="Gong T."/>
            <person name="Yu Z."/>
            <person name="An M."/>
            <person name="Wei C."/>
            <person name="Yang W."/>
            <person name="Liu L."/>
        </authorList>
    </citation>
    <scope>NUCLEOTIDE SEQUENCE [LARGE SCALE GENOMIC DNA]</scope>
    <source>
        <strain evidence="11 12">ZF39</strain>
    </source>
</reference>
<evidence type="ECO:0000256" key="8">
    <source>
        <dbReference type="ARBA" id="ARBA00023264"/>
    </source>
</evidence>
<evidence type="ECO:0000259" key="10">
    <source>
        <dbReference type="PROSITE" id="PS50146"/>
    </source>
</evidence>
<dbReference type="GO" id="GO:0016301">
    <property type="term" value="F:kinase activity"/>
    <property type="evidence" value="ECO:0007669"/>
    <property type="project" value="UniProtKB-KW"/>
</dbReference>